<dbReference type="Proteomes" id="UP000231926">
    <property type="component" value="Unassembled WGS sequence"/>
</dbReference>
<dbReference type="PANTHER" id="PTHR45339">
    <property type="entry name" value="HYBRID SIGNAL TRANSDUCTION HISTIDINE KINASE J"/>
    <property type="match status" value="1"/>
</dbReference>
<evidence type="ECO:0000256" key="6">
    <source>
        <dbReference type="SAM" id="Phobius"/>
    </source>
</evidence>
<dbReference type="GO" id="GO:0000155">
    <property type="term" value="F:phosphorelay sensor kinase activity"/>
    <property type="evidence" value="ECO:0007669"/>
    <property type="project" value="InterPro"/>
</dbReference>
<dbReference type="InterPro" id="IPR036890">
    <property type="entry name" value="HATPase_C_sf"/>
</dbReference>
<dbReference type="SMART" id="SM00387">
    <property type="entry name" value="HATPase_c"/>
    <property type="match status" value="1"/>
</dbReference>
<keyword evidence="9" id="KW-1185">Reference proteome</keyword>
<organism evidence="8 9">
    <name type="scientific">Leptospira saintgironsiae</name>
    <dbReference type="NCBI Taxonomy" id="2023183"/>
    <lineage>
        <taxon>Bacteria</taxon>
        <taxon>Pseudomonadati</taxon>
        <taxon>Spirochaetota</taxon>
        <taxon>Spirochaetia</taxon>
        <taxon>Leptospirales</taxon>
        <taxon>Leptospiraceae</taxon>
        <taxon>Leptospira</taxon>
    </lineage>
</organism>
<dbReference type="Pfam" id="PF07695">
    <property type="entry name" value="7TMR-DISM_7TM"/>
    <property type="match status" value="1"/>
</dbReference>
<dbReference type="Gene3D" id="3.30.565.10">
    <property type="entry name" value="Histidine kinase-like ATPase, C-terminal domain"/>
    <property type="match status" value="1"/>
</dbReference>
<dbReference type="CDD" id="cd16922">
    <property type="entry name" value="HATPase_EvgS-ArcB-TorS-like"/>
    <property type="match status" value="1"/>
</dbReference>
<dbReference type="InterPro" id="IPR005467">
    <property type="entry name" value="His_kinase_dom"/>
</dbReference>
<dbReference type="PRINTS" id="PR00344">
    <property type="entry name" value="BCTRLSENSOR"/>
</dbReference>
<evidence type="ECO:0000313" key="8">
    <source>
        <dbReference type="EMBL" id="PJZ49131.1"/>
    </source>
</evidence>
<comment type="caution">
    <text evidence="8">The sequence shown here is derived from an EMBL/GenBank/DDBJ whole genome shotgun (WGS) entry which is preliminary data.</text>
</comment>
<dbReference type="FunFam" id="3.30.565.10:FF:000010">
    <property type="entry name" value="Sensor histidine kinase RcsC"/>
    <property type="match status" value="1"/>
</dbReference>
<evidence type="ECO:0000259" key="7">
    <source>
        <dbReference type="PROSITE" id="PS50109"/>
    </source>
</evidence>
<accession>A0A2M9YC53</accession>
<evidence type="ECO:0000313" key="9">
    <source>
        <dbReference type="Proteomes" id="UP000231926"/>
    </source>
</evidence>
<feature type="transmembrane region" description="Helical" evidence="6">
    <location>
        <begin position="328"/>
        <end position="346"/>
    </location>
</feature>
<dbReference type="CDD" id="cd00082">
    <property type="entry name" value="HisKA"/>
    <property type="match status" value="1"/>
</dbReference>
<feature type="transmembrane region" description="Helical" evidence="6">
    <location>
        <begin position="271"/>
        <end position="289"/>
    </location>
</feature>
<protein>
    <recommendedName>
        <fullName evidence="2">histidine kinase</fullName>
        <ecNumber evidence="2">2.7.13.3</ecNumber>
    </recommendedName>
</protein>
<gene>
    <name evidence="8" type="ORF">CH362_11915</name>
</gene>
<feature type="transmembrane region" description="Helical" evidence="6">
    <location>
        <begin position="205"/>
        <end position="226"/>
    </location>
</feature>
<dbReference type="PROSITE" id="PS50109">
    <property type="entry name" value="HIS_KIN"/>
    <property type="match status" value="1"/>
</dbReference>
<keyword evidence="6" id="KW-1133">Transmembrane helix</keyword>
<dbReference type="AlphaFoldDB" id="A0A2M9YC53"/>
<evidence type="ECO:0000256" key="1">
    <source>
        <dbReference type="ARBA" id="ARBA00000085"/>
    </source>
</evidence>
<keyword evidence="6" id="KW-0472">Membrane</keyword>
<feature type="transmembrane region" description="Helical" evidence="6">
    <location>
        <begin position="381"/>
        <end position="400"/>
    </location>
</feature>
<dbReference type="InterPro" id="IPR004358">
    <property type="entry name" value="Sig_transdc_His_kin-like_C"/>
</dbReference>
<feature type="transmembrane region" description="Helical" evidence="6">
    <location>
        <begin position="353"/>
        <end position="375"/>
    </location>
</feature>
<keyword evidence="8" id="KW-0808">Transferase</keyword>
<keyword evidence="6" id="KW-0812">Transmembrane</keyword>
<evidence type="ECO:0000256" key="4">
    <source>
        <dbReference type="ARBA" id="ARBA00023012"/>
    </source>
</evidence>
<dbReference type="Gene3D" id="1.10.287.130">
    <property type="match status" value="1"/>
</dbReference>
<proteinExistence type="predicted"/>
<dbReference type="EC" id="2.7.13.3" evidence="2"/>
<feature type="coiled-coil region" evidence="5">
    <location>
        <begin position="418"/>
        <end position="445"/>
    </location>
</feature>
<dbReference type="EMBL" id="NPDR01000004">
    <property type="protein sequence ID" value="PJZ49131.1"/>
    <property type="molecule type" value="Genomic_DNA"/>
</dbReference>
<sequence length="678" mass="76409">MGIFSKKDPFFLFAAFLFFAYCTPSPKKALLENGVIDWEKSIQQGKCFRMTGDWKFAWLGVTPDTSIPKEPEKFSTSLVPGSWTKHDWPGSDEGEFPKYGKALYRVDLVSSTPVESLHLVSYDQGTNYRILFNGKIINEVGRVGDPTEEGLELKTSYSILPAWQGTAHLDFEISNYQYRKGGLWKPPILGTAECVSRYYMDRRDLEGILCGGLFFLGLFHIFVSVFYKKDSSALILGILSITVGLRLYSTGVRLFPEHFLVGPEIYLRTEFISWFMGMPLAQHFLLEVFPMDFGKKFLKLGYIFAGIFTLITLFTGPAIYSYLVNPSYILFVFNGACSLVVLAKAVSRRMVGAYIYLTGFIFLLFFMTSEILFHAEILDSWELSGIGVGIFVLGNSLSLSNKMLSGFREREKVQEILNTNLEELVRKRTRELEFARDEAEAANKAKSEFLINVDHEVRTPMNGIMGITQMLLDSDLKPEHQEMLELLKRSGDAMMVILGSMLDASSLEKGTLYLLNKRFSLKASVYEAAMRVEDKIRRKNLDFSVTLSDNLPEIVEGDEERFKTMLLVLLENAEKFTVKGFVKLIGEKVQDTNLDYRLRFRVQDSGIGIPEDKLSSIFNPFQQVDSGVTKPFQGAGLGLALCKALAQKMDGDISVQSVPGKGSEFILEIALSKPEIQS</sequence>
<evidence type="ECO:0000256" key="5">
    <source>
        <dbReference type="SAM" id="Coils"/>
    </source>
</evidence>
<evidence type="ECO:0000256" key="3">
    <source>
        <dbReference type="ARBA" id="ARBA00022553"/>
    </source>
</evidence>
<dbReference type="InterPro" id="IPR011623">
    <property type="entry name" value="7TMR_DISM_rcpt_extracell_dom1"/>
</dbReference>
<dbReference type="SUPFAM" id="SSF55874">
    <property type="entry name" value="ATPase domain of HSP90 chaperone/DNA topoisomerase II/histidine kinase"/>
    <property type="match status" value="1"/>
</dbReference>
<keyword evidence="4" id="KW-0902">Two-component regulatory system</keyword>
<keyword evidence="3" id="KW-0597">Phosphoprotein</keyword>
<dbReference type="Pfam" id="PF00512">
    <property type="entry name" value="HisKA"/>
    <property type="match status" value="1"/>
</dbReference>
<dbReference type="Pfam" id="PF02518">
    <property type="entry name" value="HATPase_c"/>
    <property type="match status" value="1"/>
</dbReference>
<feature type="domain" description="Histidine kinase" evidence="7">
    <location>
        <begin position="452"/>
        <end position="673"/>
    </location>
</feature>
<feature type="transmembrane region" description="Helical" evidence="6">
    <location>
        <begin position="233"/>
        <end position="251"/>
    </location>
</feature>
<dbReference type="PANTHER" id="PTHR45339:SF1">
    <property type="entry name" value="HYBRID SIGNAL TRANSDUCTION HISTIDINE KINASE J"/>
    <property type="match status" value="1"/>
</dbReference>
<dbReference type="RefSeq" id="WP_100710557.1">
    <property type="nucleotide sequence ID" value="NZ_NPDR01000004.1"/>
</dbReference>
<keyword evidence="8" id="KW-0418">Kinase</keyword>
<dbReference type="OrthoDB" id="9809348at2"/>
<dbReference type="InterPro" id="IPR003661">
    <property type="entry name" value="HisK_dim/P_dom"/>
</dbReference>
<dbReference type="SUPFAM" id="SSF47384">
    <property type="entry name" value="Homodimeric domain of signal transducing histidine kinase"/>
    <property type="match status" value="1"/>
</dbReference>
<dbReference type="SMART" id="SM00388">
    <property type="entry name" value="HisKA"/>
    <property type="match status" value="1"/>
</dbReference>
<comment type="catalytic activity">
    <reaction evidence="1">
        <text>ATP + protein L-histidine = ADP + protein N-phospho-L-histidine.</text>
        <dbReference type="EC" id="2.7.13.3"/>
    </reaction>
</comment>
<reference evidence="8 9" key="1">
    <citation type="submission" date="2017-07" db="EMBL/GenBank/DDBJ databases">
        <title>Leptospira spp. isolated from tropical soils.</title>
        <authorList>
            <person name="Thibeaux R."/>
            <person name="Iraola G."/>
            <person name="Ferres I."/>
            <person name="Bierque E."/>
            <person name="Girault D."/>
            <person name="Soupe-Gilbert M.-E."/>
            <person name="Picardeau M."/>
            <person name="Goarant C."/>
        </authorList>
    </citation>
    <scope>NUCLEOTIDE SEQUENCE [LARGE SCALE GENOMIC DNA]</scope>
    <source>
        <strain evidence="8 9">FH4-C-A2</strain>
    </source>
</reference>
<feature type="transmembrane region" description="Helical" evidence="6">
    <location>
        <begin position="301"/>
        <end position="322"/>
    </location>
</feature>
<dbReference type="InterPro" id="IPR036097">
    <property type="entry name" value="HisK_dim/P_sf"/>
</dbReference>
<name>A0A2M9YC53_9LEPT</name>
<keyword evidence="5" id="KW-0175">Coiled coil</keyword>
<evidence type="ECO:0000256" key="2">
    <source>
        <dbReference type="ARBA" id="ARBA00012438"/>
    </source>
</evidence>
<dbReference type="InterPro" id="IPR003594">
    <property type="entry name" value="HATPase_dom"/>
</dbReference>